<sequence>MDCDNRFNWEASEVVAMANTKQAREFVEAWHSNANSINHHVNLDDHYEGPRARLTDSSRHLTHNSASMFDQVEIHGRGILPHTHIHGRANHNRDINTCPHSPNLS</sequence>
<dbReference type="AlphaFoldDB" id="A0A183T312"/>
<name>A0A183T312_SCHSO</name>
<dbReference type="OrthoDB" id="6274432at2759"/>
<evidence type="ECO:0000313" key="3">
    <source>
        <dbReference type="WBParaSite" id="SSLN_0001128301-mRNA-1"/>
    </source>
</evidence>
<dbReference type="EMBL" id="UYSU01036131">
    <property type="protein sequence ID" value="VDL97245.1"/>
    <property type="molecule type" value="Genomic_DNA"/>
</dbReference>
<evidence type="ECO:0000313" key="2">
    <source>
        <dbReference type="Proteomes" id="UP000275846"/>
    </source>
</evidence>
<dbReference type="Proteomes" id="UP000275846">
    <property type="component" value="Unassembled WGS sequence"/>
</dbReference>
<keyword evidence="2" id="KW-1185">Reference proteome</keyword>
<proteinExistence type="predicted"/>
<accession>A0A183T312</accession>
<dbReference type="WBParaSite" id="SSLN_0001128301-mRNA-1">
    <property type="protein sequence ID" value="SSLN_0001128301-mRNA-1"/>
    <property type="gene ID" value="SSLN_0001128301"/>
</dbReference>
<reference evidence="1 2" key="2">
    <citation type="submission" date="2018-11" db="EMBL/GenBank/DDBJ databases">
        <authorList>
            <consortium name="Pathogen Informatics"/>
        </authorList>
    </citation>
    <scope>NUCLEOTIDE SEQUENCE [LARGE SCALE GENOMIC DNA]</scope>
    <source>
        <strain evidence="1 2">NST_G2</strain>
    </source>
</reference>
<organism evidence="3">
    <name type="scientific">Schistocephalus solidus</name>
    <name type="common">Tapeworm</name>
    <dbReference type="NCBI Taxonomy" id="70667"/>
    <lineage>
        <taxon>Eukaryota</taxon>
        <taxon>Metazoa</taxon>
        <taxon>Spiralia</taxon>
        <taxon>Lophotrochozoa</taxon>
        <taxon>Platyhelminthes</taxon>
        <taxon>Cestoda</taxon>
        <taxon>Eucestoda</taxon>
        <taxon>Diphyllobothriidea</taxon>
        <taxon>Diphyllobothriidae</taxon>
        <taxon>Schistocephalus</taxon>
    </lineage>
</organism>
<reference evidence="3" key="1">
    <citation type="submission" date="2016-06" db="UniProtKB">
        <authorList>
            <consortium name="WormBaseParasite"/>
        </authorList>
    </citation>
    <scope>IDENTIFICATION</scope>
</reference>
<evidence type="ECO:0000313" key="1">
    <source>
        <dbReference type="EMBL" id="VDL97245.1"/>
    </source>
</evidence>
<protein>
    <submittedName>
        <fullName evidence="1 3">Uncharacterized protein</fullName>
    </submittedName>
</protein>
<gene>
    <name evidence="1" type="ORF">SSLN_LOCUS10860</name>
</gene>